<comment type="caution">
    <text evidence="1">The sequence shown here is derived from an EMBL/GenBank/DDBJ whole genome shotgun (WGS) entry which is preliminary data.</text>
</comment>
<dbReference type="AlphaFoldDB" id="A0A833W0R4"/>
<gene>
    <name evidence="1" type="ORF">E2986_13822</name>
</gene>
<dbReference type="EMBL" id="WNWW01000135">
    <property type="protein sequence ID" value="KAF3429985.1"/>
    <property type="molecule type" value="Genomic_DNA"/>
</dbReference>
<name>A0A833W0R4_9HYME</name>
<proteinExistence type="predicted"/>
<sequence length="111" mass="12943">MFQFKYASFFLQYACLYATVRWNSLVDQTESSTSIFISTNNVEECKDDFVSLTTVPSANVQLHQFTTMEDRINVKEYIFSIYFEIIAKCRPDVELVNQDQSLHHLPNNTVL</sequence>
<dbReference type="Proteomes" id="UP000655588">
    <property type="component" value="Unassembled WGS sequence"/>
</dbReference>
<evidence type="ECO:0000313" key="1">
    <source>
        <dbReference type="EMBL" id="KAF3429985.1"/>
    </source>
</evidence>
<keyword evidence="2" id="KW-1185">Reference proteome</keyword>
<protein>
    <submittedName>
        <fullName evidence="1">Uncharacterized protein</fullName>
    </submittedName>
</protein>
<reference evidence="1" key="1">
    <citation type="submission" date="2019-11" db="EMBL/GenBank/DDBJ databases">
        <title>The nuclear and mitochondrial genomes of Frieseomelitta varia - a highly eusocial stingless bee (Meliponini) with a permanently sterile worker caste.</title>
        <authorList>
            <person name="Freitas F.C.P."/>
            <person name="Lourenco A.P."/>
            <person name="Nunes F.M.F."/>
            <person name="Paschoal A.R."/>
            <person name="Abreu F.C.P."/>
            <person name="Barbin F.O."/>
            <person name="Bataglia L."/>
            <person name="Cardoso-Junior C.A.M."/>
            <person name="Cervoni M.S."/>
            <person name="Silva S.R."/>
            <person name="Dalarmi F."/>
            <person name="Del Lama M.A."/>
            <person name="Depintor T.S."/>
            <person name="Ferreira K.M."/>
            <person name="Goria P.S."/>
            <person name="Jaskot M.C."/>
            <person name="Lago D.C."/>
            <person name="Luna-Lucena D."/>
            <person name="Moda L.M."/>
            <person name="Nascimento L."/>
            <person name="Pedrino M."/>
            <person name="Rabico F.O."/>
            <person name="Sanches F.C."/>
            <person name="Santos D.E."/>
            <person name="Santos C.G."/>
            <person name="Vieira J."/>
            <person name="Lopes T.F."/>
            <person name="Barchuk A.R."/>
            <person name="Hartfelder K."/>
            <person name="Simoes Z.L.P."/>
            <person name="Bitondi M.M.G."/>
            <person name="Pinheiro D.G."/>
        </authorList>
    </citation>
    <scope>NUCLEOTIDE SEQUENCE</scope>
    <source>
        <strain evidence="1">USP_RPSP 00005682</strain>
        <tissue evidence="1">Whole individual</tissue>
    </source>
</reference>
<organism evidence="1 2">
    <name type="scientific">Frieseomelitta varia</name>
    <dbReference type="NCBI Taxonomy" id="561572"/>
    <lineage>
        <taxon>Eukaryota</taxon>
        <taxon>Metazoa</taxon>
        <taxon>Ecdysozoa</taxon>
        <taxon>Arthropoda</taxon>
        <taxon>Hexapoda</taxon>
        <taxon>Insecta</taxon>
        <taxon>Pterygota</taxon>
        <taxon>Neoptera</taxon>
        <taxon>Endopterygota</taxon>
        <taxon>Hymenoptera</taxon>
        <taxon>Apocrita</taxon>
        <taxon>Aculeata</taxon>
        <taxon>Apoidea</taxon>
        <taxon>Anthophila</taxon>
        <taxon>Apidae</taxon>
        <taxon>Frieseomelitta</taxon>
    </lineage>
</organism>
<accession>A0A833W0R4</accession>
<evidence type="ECO:0000313" key="2">
    <source>
        <dbReference type="Proteomes" id="UP000655588"/>
    </source>
</evidence>